<dbReference type="GO" id="GO:0008168">
    <property type="term" value="F:methyltransferase activity"/>
    <property type="evidence" value="ECO:0007669"/>
    <property type="project" value="UniProtKB-KW"/>
</dbReference>
<keyword evidence="2" id="KW-1185">Reference proteome</keyword>
<evidence type="ECO:0000313" key="2">
    <source>
        <dbReference type="Proteomes" id="UP000283077"/>
    </source>
</evidence>
<dbReference type="Pfam" id="PF13578">
    <property type="entry name" value="Methyltransf_24"/>
    <property type="match status" value="1"/>
</dbReference>
<proteinExistence type="predicted"/>
<keyword evidence="1" id="KW-0489">Methyltransferase</keyword>
<organism evidence="1 2">
    <name type="scientific">Rheinheimera riviphila</name>
    <dbReference type="NCBI Taxonomy" id="1834037"/>
    <lineage>
        <taxon>Bacteria</taxon>
        <taxon>Pseudomonadati</taxon>
        <taxon>Pseudomonadota</taxon>
        <taxon>Gammaproteobacteria</taxon>
        <taxon>Chromatiales</taxon>
        <taxon>Chromatiaceae</taxon>
        <taxon>Rheinheimera</taxon>
    </lineage>
</organism>
<dbReference type="Gene3D" id="3.40.50.150">
    <property type="entry name" value="Vaccinia Virus protein VP39"/>
    <property type="match status" value="1"/>
</dbReference>
<name>A0A437QMV7_9GAMM</name>
<reference evidence="1 2" key="1">
    <citation type="submission" date="2019-01" db="EMBL/GenBank/DDBJ databases">
        <authorList>
            <person name="Chen W.-M."/>
        </authorList>
    </citation>
    <scope>NUCLEOTIDE SEQUENCE [LARGE SCALE GENOMIC DNA]</scope>
    <source>
        <strain evidence="1 2">KYPC3</strain>
    </source>
</reference>
<accession>A0A437QMV7</accession>
<dbReference type="InterPro" id="IPR029063">
    <property type="entry name" value="SAM-dependent_MTases_sf"/>
</dbReference>
<dbReference type="Proteomes" id="UP000283077">
    <property type="component" value="Unassembled WGS sequence"/>
</dbReference>
<gene>
    <name evidence="1" type="ORF">EOE67_13005</name>
</gene>
<comment type="caution">
    <text evidence="1">The sequence shown here is derived from an EMBL/GenBank/DDBJ whole genome shotgun (WGS) entry which is preliminary data.</text>
</comment>
<dbReference type="AlphaFoldDB" id="A0A437QMV7"/>
<keyword evidence="1" id="KW-0808">Transferase</keyword>
<dbReference type="OrthoDB" id="9799672at2"/>
<dbReference type="EMBL" id="SACS01000013">
    <property type="protein sequence ID" value="RVU35739.1"/>
    <property type="molecule type" value="Genomic_DNA"/>
</dbReference>
<evidence type="ECO:0000313" key="1">
    <source>
        <dbReference type="EMBL" id="RVU35739.1"/>
    </source>
</evidence>
<dbReference type="SUPFAM" id="SSF53335">
    <property type="entry name" value="S-adenosyl-L-methionine-dependent methyltransferases"/>
    <property type="match status" value="1"/>
</dbReference>
<dbReference type="GO" id="GO:0032259">
    <property type="term" value="P:methylation"/>
    <property type="evidence" value="ECO:0007669"/>
    <property type="project" value="UniProtKB-KW"/>
</dbReference>
<sequence>MIRKAIYKKLQSLKVALTKKSRLAKLNQMSENGFPPHMVSAVRFLINGQLDAEAKKVATFAEQRRQHIAAQGDTPVEIWYSPKPGSVIDPESRPLPGKVLNYTMGKVAFTGKNRKWATALHLISREFQSTSGIELGTCVGISAIYLARHAKMQQFITVEGSASLAAIARQSLQDLPQVHVINQLFDEAIDTQIVQSGTLLDLAYIDGHHEKIATIHYFERLRPFLKAGAVVLFDDISWSADMREAWDLIKVSAAFSHAIDLGAVGVCILKTTTEQPDTIPHYWNLQPLVGKFPIGQPHGWKD</sequence>
<protein>
    <submittedName>
        <fullName evidence="1">Class I SAM-dependent methyltransferase</fullName>
    </submittedName>
</protein>